<dbReference type="eggNOG" id="COG0589">
    <property type="taxonomic scope" value="Bacteria"/>
</dbReference>
<accession>A0A0A0EH47</accession>
<comment type="similarity">
    <text evidence="1">Belongs to the universal stress protein A family.</text>
</comment>
<dbReference type="CDD" id="cd00293">
    <property type="entry name" value="USP-like"/>
    <property type="match status" value="1"/>
</dbReference>
<dbReference type="PRINTS" id="PR01438">
    <property type="entry name" value="UNVRSLSTRESS"/>
</dbReference>
<name>A0A0A0EH47_9RHOB</name>
<organism evidence="3 4">
    <name type="scientific">Pseudooceanicola atlanticus</name>
    <dbReference type="NCBI Taxonomy" id="1461694"/>
    <lineage>
        <taxon>Bacteria</taxon>
        <taxon>Pseudomonadati</taxon>
        <taxon>Pseudomonadota</taxon>
        <taxon>Alphaproteobacteria</taxon>
        <taxon>Rhodobacterales</taxon>
        <taxon>Paracoccaceae</taxon>
        <taxon>Pseudooceanicola</taxon>
    </lineage>
</organism>
<dbReference type="STRING" id="1461694.ATO9_06440"/>
<sequence length="279" mass="29939">MAIKTISTALTDKTLVRPILEAAGALATTHDAHLDVLCLGVDRSQMGYYYAGANAMILQEAISRAGAEAEEIEAEARVVLANLDVRWGTDTGVSQMADLSRHVAGHTRFSDLVVLPRPYGEGKGTELEAVVEAAMFEGRTPVLVVPDGADVTTMPKKVLLCWNESPEALTAIRASLPLLAKAETVHVVVIDPPVHGPNRSDPGGMLAGWLARQGVKSEIDVIARTMPRISDLIRRQAEDIGADMVVMGAYGHSRFREAILGGATRNMLEQAELPVFMAH</sequence>
<feature type="domain" description="UspA" evidence="2">
    <location>
        <begin position="154"/>
        <end position="278"/>
    </location>
</feature>
<dbReference type="SUPFAM" id="SSF52402">
    <property type="entry name" value="Adenine nucleotide alpha hydrolases-like"/>
    <property type="match status" value="2"/>
</dbReference>
<dbReference type="InterPro" id="IPR006015">
    <property type="entry name" value="Universal_stress_UspA"/>
</dbReference>
<evidence type="ECO:0000256" key="1">
    <source>
        <dbReference type="ARBA" id="ARBA00008791"/>
    </source>
</evidence>
<proteinExistence type="inferred from homology"/>
<dbReference type="Proteomes" id="UP000030004">
    <property type="component" value="Unassembled WGS sequence"/>
</dbReference>
<evidence type="ECO:0000259" key="2">
    <source>
        <dbReference type="Pfam" id="PF00582"/>
    </source>
</evidence>
<evidence type="ECO:0000313" key="4">
    <source>
        <dbReference type="Proteomes" id="UP000030004"/>
    </source>
</evidence>
<dbReference type="Gene3D" id="3.40.50.12370">
    <property type="match status" value="1"/>
</dbReference>
<evidence type="ECO:0000313" key="3">
    <source>
        <dbReference type="EMBL" id="KGM49650.1"/>
    </source>
</evidence>
<dbReference type="OrthoDB" id="9804721at2"/>
<protein>
    <submittedName>
        <fullName evidence="3">Universal stress protein</fullName>
    </submittedName>
</protein>
<dbReference type="EMBL" id="AQQX01000002">
    <property type="protein sequence ID" value="KGM49650.1"/>
    <property type="molecule type" value="Genomic_DNA"/>
</dbReference>
<dbReference type="RefSeq" id="WP_043746858.1">
    <property type="nucleotide sequence ID" value="NZ_AQQX01000002.1"/>
</dbReference>
<dbReference type="InterPro" id="IPR006016">
    <property type="entry name" value="UspA"/>
</dbReference>
<gene>
    <name evidence="3" type="ORF">ATO9_06440</name>
</gene>
<comment type="caution">
    <text evidence="3">The sequence shown here is derived from an EMBL/GenBank/DDBJ whole genome shotgun (WGS) entry which is preliminary data.</text>
</comment>
<reference evidence="3 4" key="1">
    <citation type="journal article" date="2015" name="Antonie Van Leeuwenhoek">
        <title>Pseudooceanicola atlanticus gen. nov. sp. nov., isolated from surface seawater of the Atlantic Ocean and reclassification of Oceanicola batsensis, Oceanicola marinus, Oceanicola nitratireducens, Oceanicola nanhaiensis, Oceanicola antarcticus and Oceanicola flagellatus, as Pseudooceanicola batsensis comb. nov., Pseudooceanicola marinus comb. nov., Pseudooceanicola nitratireducens comb. nov., Pseudooceanicola nanhaiensis comb. nov., Pseudooceanicola antarcticus comb. nov., and Pseudooceanicola flagellatus comb. nov.</title>
        <authorList>
            <person name="Lai Q."/>
            <person name="Li G."/>
            <person name="Liu X."/>
            <person name="Du Y."/>
            <person name="Sun F."/>
            <person name="Shao Z."/>
        </authorList>
    </citation>
    <scope>NUCLEOTIDE SEQUENCE [LARGE SCALE GENOMIC DNA]</scope>
    <source>
        <strain evidence="3 4">22II-s11g</strain>
    </source>
</reference>
<dbReference type="AlphaFoldDB" id="A0A0A0EH47"/>
<dbReference type="Pfam" id="PF00582">
    <property type="entry name" value="Usp"/>
    <property type="match status" value="1"/>
</dbReference>
<keyword evidence="4" id="KW-1185">Reference proteome</keyword>